<organism evidence="1 2">
    <name type="scientific">Vitis vinifera</name>
    <name type="common">Grape</name>
    <dbReference type="NCBI Taxonomy" id="29760"/>
    <lineage>
        <taxon>Eukaryota</taxon>
        <taxon>Viridiplantae</taxon>
        <taxon>Streptophyta</taxon>
        <taxon>Embryophyta</taxon>
        <taxon>Tracheophyta</taxon>
        <taxon>Spermatophyta</taxon>
        <taxon>Magnoliopsida</taxon>
        <taxon>eudicotyledons</taxon>
        <taxon>Gunneridae</taxon>
        <taxon>Pentapetalae</taxon>
        <taxon>rosids</taxon>
        <taxon>Vitales</taxon>
        <taxon>Vitaceae</taxon>
        <taxon>Viteae</taxon>
        <taxon>Vitis</taxon>
    </lineage>
</organism>
<comment type="caution">
    <text evidence="1">The sequence shown here is derived from an EMBL/GenBank/DDBJ whole genome shotgun (WGS) entry which is preliminary data.</text>
</comment>
<evidence type="ECO:0000313" key="1">
    <source>
        <dbReference type="EMBL" id="RVW73119.1"/>
    </source>
</evidence>
<evidence type="ECO:0000313" key="2">
    <source>
        <dbReference type="Proteomes" id="UP000288805"/>
    </source>
</evidence>
<dbReference type="AlphaFoldDB" id="A0A438GLM8"/>
<reference evidence="1 2" key="1">
    <citation type="journal article" date="2018" name="PLoS Genet.">
        <title>Population sequencing reveals clonal diversity and ancestral inbreeding in the grapevine cultivar Chardonnay.</title>
        <authorList>
            <person name="Roach M.J."/>
            <person name="Johnson D.L."/>
            <person name="Bohlmann J."/>
            <person name="van Vuuren H.J."/>
            <person name="Jones S.J."/>
            <person name="Pretorius I.S."/>
            <person name="Schmidt S.A."/>
            <person name="Borneman A.R."/>
        </authorList>
    </citation>
    <scope>NUCLEOTIDE SEQUENCE [LARGE SCALE GENOMIC DNA]</scope>
    <source>
        <strain evidence="2">cv. Chardonnay</strain>
        <tissue evidence="1">Leaf</tissue>
    </source>
</reference>
<gene>
    <name evidence="1" type="ORF">CK203_060258</name>
</gene>
<name>A0A438GLM8_VITVI</name>
<protein>
    <submittedName>
        <fullName evidence="1">Uncharacterized protein</fullName>
    </submittedName>
</protein>
<sequence>MDAQRGNNHERVSEIHSLMGPIGAFDNSPLHLTVEKLNAKDVWDAIRETYSDAKNASQIFEIKTQLWQMKQGERKVMEYYTEMVGLWQDLDLSCEEESRVLSPRPLPSIREVFFEVRREESRRRVMLDLSFGPKGSTLLTHGPHGPHGPYTVAGRGPHVVGSNGLSPRQSKRTYCEHYGTLSPVAGKGSIRISESITLNPVLHDLSSGKTIGSAKERDGLYYFDETDVLGQSSPIGEPMSETRPSFDYLDVAMFESTPCLISNPPPDTEGHLNSREDMELQTNKETLVYSRRPKLKFNETLISKALKESEPVIVPTPREYGSILIRIQLPKNIQEAFEIPEWKETVMEEIRALEKMRLGK</sequence>
<proteinExistence type="predicted"/>
<dbReference type="EMBL" id="QGNW01000399">
    <property type="protein sequence ID" value="RVW73119.1"/>
    <property type="molecule type" value="Genomic_DNA"/>
</dbReference>
<dbReference type="Proteomes" id="UP000288805">
    <property type="component" value="Unassembled WGS sequence"/>
</dbReference>
<accession>A0A438GLM8</accession>